<keyword evidence="5 6" id="KW-0030">Aminoacyl-tRNA synthetase</keyword>
<dbReference type="CDD" id="cd04317">
    <property type="entry name" value="EcAspRS_like_N"/>
    <property type="match status" value="1"/>
</dbReference>
<dbReference type="EMBL" id="MHSW01000026">
    <property type="protein sequence ID" value="OHA51139.1"/>
    <property type="molecule type" value="Genomic_DNA"/>
</dbReference>
<dbReference type="SUPFAM" id="SSF50249">
    <property type="entry name" value="Nucleic acid-binding proteins"/>
    <property type="match status" value="1"/>
</dbReference>
<name>A0A1G2PTT4_9BACT</name>
<dbReference type="GO" id="GO:0005737">
    <property type="term" value="C:cytoplasm"/>
    <property type="evidence" value="ECO:0007669"/>
    <property type="project" value="UniProtKB-SubCell"/>
</dbReference>
<feature type="binding site" evidence="6">
    <location>
        <position position="234"/>
    </location>
    <ligand>
        <name>ATP</name>
        <dbReference type="ChEBI" id="CHEBI:30616"/>
    </ligand>
</feature>
<accession>A0A1G2PTT4</accession>
<dbReference type="InterPro" id="IPR006195">
    <property type="entry name" value="aa-tRNA-synth_II"/>
</dbReference>
<feature type="binding site" evidence="6">
    <location>
        <begin position="426"/>
        <end position="429"/>
    </location>
    <ligand>
        <name>ATP</name>
        <dbReference type="ChEBI" id="CHEBI:30616"/>
    </ligand>
</feature>
<dbReference type="GO" id="GO:0003676">
    <property type="term" value="F:nucleic acid binding"/>
    <property type="evidence" value="ECO:0007669"/>
    <property type="project" value="InterPro"/>
</dbReference>
<dbReference type="Pfam" id="PF00152">
    <property type="entry name" value="tRNA-synt_2"/>
    <property type="match status" value="1"/>
</dbReference>
<dbReference type="GO" id="GO:0050560">
    <property type="term" value="F:aspartate-tRNA(Asn) ligase activity"/>
    <property type="evidence" value="ECO:0007669"/>
    <property type="project" value="UniProtKB-EC"/>
</dbReference>
<dbReference type="PANTHER" id="PTHR22594">
    <property type="entry name" value="ASPARTYL/LYSYL-TRNA SYNTHETASE"/>
    <property type="match status" value="1"/>
</dbReference>
<dbReference type="InterPro" id="IPR045864">
    <property type="entry name" value="aa-tRNA-synth_II/BPL/LPL"/>
</dbReference>
<dbReference type="SUPFAM" id="SSF55681">
    <property type="entry name" value="Class II aaRS and biotin synthetases"/>
    <property type="match status" value="1"/>
</dbReference>
<dbReference type="Pfam" id="PF01336">
    <property type="entry name" value="tRNA_anti-codon"/>
    <property type="match status" value="1"/>
</dbReference>
<dbReference type="EC" id="6.1.1.23" evidence="6"/>
<dbReference type="PANTHER" id="PTHR22594:SF5">
    <property type="entry name" value="ASPARTATE--TRNA LIGASE, MITOCHONDRIAL"/>
    <property type="match status" value="1"/>
</dbReference>
<feature type="region of interest" description="Aspartate" evidence="6">
    <location>
        <begin position="203"/>
        <end position="206"/>
    </location>
</feature>
<evidence type="ECO:0000259" key="7">
    <source>
        <dbReference type="PROSITE" id="PS50862"/>
    </source>
</evidence>
<feature type="binding site" evidence="6">
    <location>
        <position position="374"/>
    </location>
    <ligand>
        <name>ATP</name>
        <dbReference type="ChEBI" id="CHEBI:30616"/>
    </ligand>
</feature>
<feature type="binding site" evidence="6">
    <location>
        <position position="381"/>
    </location>
    <ligand>
        <name>L-aspartate</name>
        <dbReference type="ChEBI" id="CHEBI:29991"/>
    </ligand>
</feature>
<dbReference type="Proteomes" id="UP000176951">
    <property type="component" value="Unassembled WGS sequence"/>
</dbReference>
<comment type="catalytic activity">
    <reaction evidence="6">
        <text>tRNA(Asx) + L-aspartate + ATP = L-aspartyl-tRNA(Asx) + AMP + diphosphate</text>
        <dbReference type="Rhea" id="RHEA:18349"/>
        <dbReference type="Rhea" id="RHEA-COMP:9710"/>
        <dbReference type="Rhea" id="RHEA-COMP:9711"/>
        <dbReference type="ChEBI" id="CHEBI:29991"/>
        <dbReference type="ChEBI" id="CHEBI:30616"/>
        <dbReference type="ChEBI" id="CHEBI:33019"/>
        <dbReference type="ChEBI" id="CHEBI:78442"/>
        <dbReference type="ChEBI" id="CHEBI:78516"/>
        <dbReference type="ChEBI" id="CHEBI:456215"/>
        <dbReference type="EC" id="6.1.1.23"/>
    </reaction>
</comment>
<comment type="similarity">
    <text evidence="6">Belongs to the class-II aminoacyl-tRNA synthetase family. Type 1 subfamily.</text>
</comment>
<keyword evidence="2 6" id="KW-0547">Nucleotide-binding</keyword>
<feature type="domain" description="Aminoacyl-transfer RNA synthetases class-II family profile" evidence="7">
    <location>
        <begin position="146"/>
        <end position="447"/>
    </location>
</feature>
<dbReference type="InterPro" id="IPR012340">
    <property type="entry name" value="NA-bd_OB-fold"/>
</dbReference>
<feature type="binding site" evidence="6">
    <location>
        <position position="225"/>
    </location>
    <ligand>
        <name>L-aspartate</name>
        <dbReference type="ChEBI" id="CHEBI:29991"/>
    </ligand>
</feature>
<proteinExistence type="inferred from homology"/>
<dbReference type="GO" id="GO:0004815">
    <property type="term" value="F:aspartate-tRNA ligase activity"/>
    <property type="evidence" value="ECO:0007669"/>
    <property type="project" value="UniProtKB-UniRule"/>
</dbReference>
<comment type="caution">
    <text evidence="6">Lacks conserved residue(s) required for the propagation of feature annotation.</text>
</comment>
<evidence type="ECO:0000256" key="6">
    <source>
        <dbReference type="HAMAP-Rule" id="MF_00044"/>
    </source>
</evidence>
<dbReference type="Gene3D" id="2.40.50.140">
    <property type="entry name" value="Nucleic acid-binding proteins"/>
    <property type="match status" value="1"/>
</dbReference>
<evidence type="ECO:0000256" key="4">
    <source>
        <dbReference type="ARBA" id="ARBA00022917"/>
    </source>
</evidence>
<gene>
    <name evidence="6" type="primary">aspS</name>
    <name evidence="8" type="ORF">A3A97_00365</name>
</gene>
<feature type="binding site" evidence="6">
    <location>
        <position position="338"/>
    </location>
    <ligand>
        <name>L-aspartate</name>
        <dbReference type="ChEBI" id="CHEBI:29991"/>
    </ligand>
</feature>
<dbReference type="InterPro" id="IPR047090">
    <property type="entry name" value="AspRS_core"/>
</dbReference>
<comment type="function">
    <text evidence="6">Aspartyl-tRNA synthetase with relaxed tRNA specificity since it is able to aspartylate not only its cognate tRNA(Asp) but also tRNA(Asn). Reaction proceeds in two steps: L-aspartate is first activated by ATP to form Asp-AMP and then transferred to the acceptor end of tRNA(Asp/Asn).</text>
</comment>
<keyword evidence="6" id="KW-0963">Cytoplasm</keyword>
<evidence type="ECO:0000256" key="2">
    <source>
        <dbReference type="ARBA" id="ARBA00022741"/>
    </source>
</evidence>
<feature type="binding site" evidence="6">
    <location>
        <position position="179"/>
    </location>
    <ligand>
        <name>L-aspartate</name>
        <dbReference type="ChEBI" id="CHEBI:29991"/>
    </ligand>
</feature>
<dbReference type="InterPro" id="IPR004365">
    <property type="entry name" value="NA-bd_OB_tRNA"/>
</dbReference>
<dbReference type="HAMAP" id="MF_00044">
    <property type="entry name" value="Asp_tRNA_synth_type1"/>
    <property type="match status" value="1"/>
</dbReference>
<evidence type="ECO:0000313" key="9">
    <source>
        <dbReference type="Proteomes" id="UP000176951"/>
    </source>
</evidence>
<dbReference type="Gene3D" id="3.30.930.10">
    <property type="entry name" value="Bira Bifunctional Protein, Domain 2"/>
    <property type="match status" value="1"/>
</dbReference>
<feature type="binding site" evidence="6">
    <location>
        <begin position="225"/>
        <end position="227"/>
    </location>
    <ligand>
        <name>ATP</name>
        <dbReference type="ChEBI" id="CHEBI:30616"/>
    </ligand>
</feature>
<keyword evidence="4 6" id="KW-0648">Protein biosynthesis</keyword>
<dbReference type="PROSITE" id="PS50862">
    <property type="entry name" value="AA_TRNA_LIGASE_II"/>
    <property type="match status" value="1"/>
</dbReference>
<feature type="site" description="Important for tRNA non-discrimination" evidence="6">
    <location>
        <position position="29"/>
    </location>
</feature>
<keyword evidence="3 6" id="KW-0067">ATP-binding</keyword>
<dbReference type="AlphaFoldDB" id="A0A1G2PTT4"/>
<sequence length="481" mass="55247">MQRIFVIQALENKGKKVKVSGWVHVRRDHGKIIFIDLRDRSGLLQVVFAPSKIEDGAVVYENAKKLRSEWVVSIEGTVNERPANSQNTELPTGSIELFAEKLEILSESQTPPFDISDERVMNEVSEELTMKYKYLDLRRVKRTRNLTLRHRITKIVRDFLDNEGFLEIETPILTKSTPEGARDYLVPSRLQRGTFYALPQSPQQYKQLLMVGGIEKYFQIARCFRDEDTRGDRQPEFTQLDLEMSFVEREDIMALNEKLLIEIIQKLFPEKKIQETPFPRLSYKEAMEKYETDRPDLRKDKSDPNLLAFCWIVDFPFFERTDTHSTSSGQAGGWTFTHNPFSAPKSEFMDDLLAQKNITEILTTQYDIVLNGLEIGGGSIRNHKPEALEAVFKIMGFDEQRITENFGHMLEAFKFGTPPHGGIAWGFDRLVMILANEPNIREVIAFPKTGDGRDLMMNAPSGVSTEQLLELGISIKKNDTK</sequence>
<keyword evidence="1 6" id="KW-0436">Ligase</keyword>
<dbReference type="InterPro" id="IPR047089">
    <property type="entry name" value="Asp-tRNA-ligase_1_N"/>
</dbReference>
<evidence type="ECO:0000256" key="1">
    <source>
        <dbReference type="ARBA" id="ARBA00022598"/>
    </source>
</evidence>
<organism evidence="8 9">
    <name type="scientific">Candidatus Terrybacteria bacterium RIFCSPLOWO2_01_FULL_40_23</name>
    <dbReference type="NCBI Taxonomy" id="1802366"/>
    <lineage>
        <taxon>Bacteria</taxon>
        <taxon>Candidatus Terryibacteriota</taxon>
    </lineage>
</organism>
<evidence type="ECO:0000313" key="8">
    <source>
        <dbReference type="EMBL" id="OHA51139.1"/>
    </source>
</evidence>
<comment type="caution">
    <text evidence="8">The sequence shown here is derived from an EMBL/GenBank/DDBJ whole genome shotgun (WGS) entry which is preliminary data.</text>
</comment>
<dbReference type="InterPro" id="IPR004524">
    <property type="entry name" value="Asp-tRNA-ligase_1"/>
</dbReference>
<evidence type="ECO:0000256" key="3">
    <source>
        <dbReference type="ARBA" id="ARBA00022840"/>
    </source>
</evidence>
<reference evidence="8 9" key="1">
    <citation type="journal article" date="2016" name="Nat. Commun.">
        <title>Thousands of microbial genomes shed light on interconnected biogeochemical processes in an aquifer system.</title>
        <authorList>
            <person name="Anantharaman K."/>
            <person name="Brown C.T."/>
            <person name="Hug L.A."/>
            <person name="Sharon I."/>
            <person name="Castelle C.J."/>
            <person name="Probst A.J."/>
            <person name="Thomas B.C."/>
            <person name="Singh A."/>
            <person name="Wilkins M.J."/>
            <person name="Karaoz U."/>
            <person name="Brodie E.L."/>
            <person name="Williams K.H."/>
            <person name="Hubbard S.S."/>
            <person name="Banfield J.F."/>
        </authorList>
    </citation>
    <scope>NUCLEOTIDE SEQUENCE [LARGE SCALE GENOMIC DNA]</scope>
</reference>
<comment type="subcellular location">
    <subcellularLocation>
        <location evidence="6">Cytoplasm</location>
    </subcellularLocation>
</comment>
<dbReference type="CDD" id="cd00777">
    <property type="entry name" value="AspRS_core"/>
    <property type="match status" value="1"/>
</dbReference>
<evidence type="ECO:0000256" key="5">
    <source>
        <dbReference type="ARBA" id="ARBA00023146"/>
    </source>
</evidence>
<dbReference type="NCBIfam" id="TIGR00459">
    <property type="entry name" value="aspS_bact"/>
    <property type="match status" value="1"/>
</dbReference>
<dbReference type="PRINTS" id="PR01042">
    <property type="entry name" value="TRNASYNTHASP"/>
</dbReference>
<dbReference type="GO" id="GO:0005524">
    <property type="term" value="F:ATP binding"/>
    <property type="evidence" value="ECO:0007669"/>
    <property type="project" value="UniProtKB-UniRule"/>
</dbReference>
<dbReference type="InterPro" id="IPR004364">
    <property type="entry name" value="Aa-tRNA-synt_II"/>
</dbReference>
<dbReference type="GO" id="GO:0006422">
    <property type="term" value="P:aspartyl-tRNA aminoacylation"/>
    <property type="evidence" value="ECO:0007669"/>
    <property type="project" value="UniProtKB-UniRule"/>
</dbReference>
<protein>
    <recommendedName>
        <fullName evidence="6">Aspartate--tRNA(Asp/Asn) ligase</fullName>
        <ecNumber evidence="6">6.1.1.23</ecNumber>
    </recommendedName>
    <alternativeName>
        <fullName evidence="6">Aspartyl-tRNA synthetase</fullName>
        <shortName evidence="6">AspRS</shortName>
    </alternativeName>
    <alternativeName>
        <fullName evidence="6">Non-discriminating aspartyl-tRNA synthetase</fullName>
        <shortName evidence="6">ND-AspRS</shortName>
    </alternativeName>
</protein>
<dbReference type="InterPro" id="IPR002312">
    <property type="entry name" value="Asp/Asn-tRNA-synth_IIb"/>
</dbReference>
<comment type="subunit">
    <text evidence="6">Homodimer.</text>
</comment>